<dbReference type="AlphaFoldDB" id="A0AAP0B7H7"/>
<gene>
    <name evidence="13" type="primary">LOX1.3</name>
    <name evidence="13" type="ORF">KSP39_PZI016600</name>
</gene>
<keyword evidence="3" id="KW-0479">Metal-binding</keyword>
<name>A0AAP0B7H7_9ASPA</name>
<evidence type="ECO:0000256" key="4">
    <source>
        <dbReference type="ARBA" id="ARBA00022767"/>
    </source>
</evidence>
<dbReference type="GO" id="GO:0006633">
    <property type="term" value="P:fatty acid biosynthetic process"/>
    <property type="evidence" value="ECO:0007669"/>
    <property type="project" value="UniProtKB-KW"/>
</dbReference>
<keyword evidence="9" id="KW-0275">Fatty acid biosynthesis</keyword>
<evidence type="ECO:0000256" key="10">
    <source>
        <dbReference type="PROSITE-ProRule" id="PRU00152"/>
    </source>
</evidence>
<dbReference type="PROSITE" id="PS51393">
    <property type="entry name" value="LIPOXYGENASE_3"/>
    <property type="match status" value="1"/>
</dbReference>
<keyword evidence="8" id="KW-0443">Lipid metabolism</keyword>
<proteinExistence type="inferred from homology"/>
<evidence type="ECO:0000256" key="2">
    <source>
        <dbReference type="ARBA" id="ARBA00022516"/>
    </source>
</evidence>
<dbReference type="Pfam" id="PF00305">
    <property type="entry name" value="Lipoxygenase"/>
    <property type="match status" value="1"/>
</dbReference>
<keyword evidence="6" id="KW-0223">Dioxygenase</keyword>
<dbReference type="InterPro" id="IPR013819">
    <property type="entry name" value="LipOase_C"/>
</dbReference>
<dbReference type="InterPro" id="IPR001024">
    <property type="entry name" value="PLAT/LH2_dom"/>
</dbReference>
<evidence type="ECO:0000259" key="11">
    <source>
        <dbReference type="PROSITE" id="PS50095"/>
    </source>
</evidence>
<comment type="similarity">
    <text evidence="1">Belongs to the lipoxygenase family.</text>
</comment>
<dbReference type="SUPFAM" id="SSF49723">
    <property type="entry name" value="Lipase/lipooxygenase domain (PLAT/LH2 domain)"/>
    <property type="match status" value="1"/>
</dbReference>
<organism evidence="13 14">
    <name type="scientific">Platanthera zijinensis</name>
    <dbReference type="NCBI Taxonomy" id="2320716"/>
    <lineage>
        <taxon>Eukaryota</taxon>
        <taxon>Viridiplantae</taxon>
        <taxon>Streptophyta</taxon>
        <taxon>Embryophyta</taxon>
        <taxon>Tracheophyta</taxon>
        <taxon>Spermatophyta</taxon>
        <taxon>Magnoliopsida</taxon>
        <taxon>Liliopsida</taxon>
        <taxon>Asparagales</taxon>
        <taxon>Orchidaceae</taxon>
        <taxon>Orchidoideae</taxon>
        <taxon>Orchideae</taxon>
        <taxon>Orchidinae</taxon>
        <taxon>Platanthera</taxon>
    </lineage>
</organism>
<comment type="caution">
    <text evidence="13">The sequence shown here is derived from an EMBL/GenBank/DDBJ whole genome shotgun (WGS) entry which is preliminary data.</text>
</comment>
<dbReference type="GO" id="GO:0031408">
    <property type="term" value="P:oxylipin biosynthetic process"/>
    <property type="evidence" value="ECO:0007669"/>
    <property type="project" value="UniProtKB-KW"/>
</dbReference>
<keyword evidence="14" id="KW-1185">Reference proteome</keyword>
<protein>
    <submittedName>
        <fullName evidence="13">Linoleate 9S-lipoxygenase 3</fullName>
    </submittedName>
</protein>
<dbReference type="Gene3D" id="2.60.60.20">
    <property type="entry name" value="PLAT/LH2 domain"/>
    <property type="match status" value="1"/>
</dbReference>
<evidence type="ECO:0000256" key="8">
    <source>
        <dbReference type="ARBA" id="ARBA00023098"/>
    </source>
</evidence>
<dbReference type="GO" id="GO:0016702">
    <property type="term" value="F:oxidoreductase activity, acting on single donors with incorporation of molecular oxygen, incorporation of two atoms of oxygen"/>
    <property type="evidence" value="ECO:0007669"/>
    <property type="project" value="InterPro"/>
</dbReference>
<dbReference type="GO" id="GO:0046872">
    <property type="term" value="F:metal ion binding"/>
    <property type="evidence" value="ECO:0007669"/>
    <property type="project" value="UniProtKB-KW"/>
</dbReference>
<sequence length="161" mass="18548">MQFGVMFHVKESEGIPRAVIVKNLHLVEFFLKSITIHDFPVIKGPIHFDCNSWVYNVGKYTYNRVFFSNDVISAITFHVLRPLTEEELRHLRGDDVNMKLEEWDRVYNHAYYNDLDNMDGVPISPGRFSAAPPSTLTLATGCCKLNISVQLYFQVTITMCQ</sequence>
<feature type="domain" description="Lipoxygenase" evidence="12">
    <location>
        <begin position="70"/>
        <end position="161"/>
    </location>
</feature>
<dbReference type="InterPro" id="IPR000907">
    <property type="entry name" value="LipOase"/>
</dbReference>
<dbReference type="InterPro" id="IPR001246">
    <property type="entry name" value="LipOase_plant"/>
</dbReference>
<evidence type="ECO:0000313" key="13">
    <source>
        <dbReference type="EMBL" id="KAK8931220.1"/>
    </source>
</evidence>
<evidence type="ECO:0000256" key="9">
    <source>
        <dbReference type="ARBA" id="ARBA00023160"/>
    </source>
</evidence>
<dbReference type="SUPFAM" id="SSF48484">
    <property type="entry name" value="Lipoxigenase"/>
    <property type="match status" value="1"/>
</dbReference>
<dbReference type="InterPro" id="IPR036226">
    <property type="entry name" value="LipOase_C_sf"/>
</dbReference>
<evidence type="ECO:0000256" key="6">
    <source>
        <dbReference type="ARBA" id="ARBA00022964"/>
    </source>
</evidence>
<comment type="caution">
    <text evidence="10">Lacks conserved residue(s) required for the propagation of feature annotation.</text>
</comment>
<dbReference type="PROSITE" id="PS50095">
    <property type="entry name" value="PLAT"/>
    <property type="match status" value="1"/>
</dbReference>
<evidence type="ECO:0000313" key="14">
    <source>
        <dbReference type="Proteomes" id="UP001418222"/>
    </source>
</evidence>
<keyword evidence="7" id="KW-0560">Oxidoreductase</keyword>
<feature type="domain" description="PLAT" evidence="11">
    <location>
        <begin position="1"/>
        <end position="68"/>
    </location>
</feature>
<dbReference type="Pfam" id="PF01477">
    <property type="entry name" value="PLAT"/>
    <property type="match status" value="1"/>
</dbReference>
<dbReference type="PANTHER" id="PTHR11771">
    <property type="entry name" value="LIPOXYGENASE"/>
    <property type="match status" value="1"/>
</dbReference>
<dbReference type="GO" id="GO:0034440">
    <property type="term" value="P:lipid oxidation"/>
    <property type="evidence" value="ECO:0007669"/>
    <property type="project" value="InterPro"/>
</dbReference>
<dbReference type="Proteomes" id="UP001418222">
    <property type="component" value="Unassembled WGS sequence"/>
</dbReference>
<evidence type="ECO:0000259" key="12">
    <source>
        <dbReference type="PROSITE" id="PS51393"/>
    </source>
</evidence>
<evidence type="ECO:0000256" key="5">
    <source>
        <dbReference type="ARBA" id="ARBA00022832"/>
    </source>
</evidence>
<keyword evidence="2" id="KW-0444">Lipid biosynthesis</keyword>
<evidence type="ECO:0000256" key="7">
    <source>
        <dbReference type="ARBA" id="ARBA00023002"/>
    </source>
</evidence>
<dbReference type="EMBL" id="JBBWWQ010000014">
    <property type="protein sequence ID" value="KAK8931220.1"/>
    <property type="molecule type" value="Genomic_DNA"/>
</dbReference>
<accession>A0AAP0B7H7</accession>
<evidence type="ECO:0000256" key="1">
    <source>
        <dbReference type="ARBA" id="ARBA00009419"/>
    </source>
</evidence>
<keyword evidence="5" id="KW-0276">Fatty acid metabolism</keyword>
<keyword evidence="4" id="KW-0925">Oxylipin biosynthesis</keyword>
<reference evidence="13 14" key="1">
    <citation type="journal article" date="2022" name="Nat. Plants">
        <title>Genomes of leafy and leafless Platanthera orchids illuminate the evolution of mycoheterotrophy.</title>
        <authorList>
            <person name="Li M.H."/>
            <person name="Liu K.W."/>
            <person name="Li Z."/>
            <person name="Lu H.C."/>
            <person name="Ye Q.L."/>
            <person name="Zhang D."/>
            <person name="Wang J.Y."/>
            <person name="Li Y.F."/>
            <person name="Zhong Z.M."/>
            <person name="Liu X."/>
            <person name="Yu X."/>
            <person name="Liu D.K."/>
            <person name="Tu X.D."/>
            <person name="Liu B."/>
            <person name="Hao Y."/>
            <person name="Liao X.Y."/>
            <person name="Jiang Y.T."/>
            <person name="Sun W.H."/>
            <person name="Chen J."/>
            <person name="Chen Y.Q."/>
            <person name="Ai Y."/>
            <person name="Zhai J.W."/>
            <person name="Wu S.S."/>
            <person name="Zhou Z."/>
            <person name="Hsiao Y.Y."/>
            <person name="Wu W.L."/>
            <person name="Chen Y.Y."/>
            <person name="Lin Y.F."/>
            <person name="Hsu J.L."/>
            <person name="Li C.Y."/>
            <person name="Wang Z.W."/>
            <person name="Zhao X."/>
            <person name="Zhong W.Y."/>
            <person name="Ma X.K."/>
            <person name="Ma L."/>
            <person name="Huang J."/>
            <person name="Chen G.Z."/>
            <person name="Huang M.Z."/>
            <person name="Huang L."/>
            <person name="Peng D.H."/>
            <person name="Luo Y.B."/>
            <person name="Zou S.Q."/>
            <person name="Chen S.P."/>
            <person name="Lan S."/>
            <person name="Tsai W.C."/>
            <person name="Van de Peer Y."/>
            <person name="Liu Z.J."/>
        </authorList>
    </citation>
    <scope>NUCLEOTIDE SEQUENCE [LARGE SCALE GENOMIC DNA]</scope>
    <source>
        <strain evidence="13">Lor287</strain>
    </source>
</reference>
<dbReference type="Gene3D" id="4.10.375.10">
    <property type="entry name" value="Lipoxygenase-1, Domain 2"/>
    <property type="match status" value="1"/>
</dbReference>
<dbReference type="InterPro" id="IPR036392">
    <property type="entry name" value="PLAT/LH2_dom_sf"/>
</dbReference>
<dbReference type="PRINTS" id="PR00468">
    <property type="entry name" value="PLTLPOXGNASE"/>
</dbReference>
<evidence type="ECO:0000256" key="3">
    <source>
        <dbReference type="ARBA" id="ARBA00022723"/>
    </source>
</evidence>